<comment type="caution">
    <text evidence="2">The sequence shown here is derived from an EMBL/GenBank/DDBJ whole genome shotgun (WGS) entry which is preliminary data.</text>
</comment>
<sequence length="124" mass="13854">MASGKEVVHELLVSRDAFVIIADAIKWLTIERSKFQRLRDVITDVIRAPDLSNQELLAAFNRHRPCDGRVRIYLRLSGALNAEFDTLKARLGEVTGDQCGVRETVIFCALAISLRQISLAKAAF</sequence>
<name>A0A0B9AG91_9SPHN</name>
<keyword evidence="3" id="KW-1185">Reference proteome</keyword>
<protein>
    <submittedName>
        <fullName evidence="2">Uncharacterized protein</fullName>
    </submittedName>
</protein>
<dbReference type="EMBL" id="JRVC01000001">
    <property type="protein sequence ID" value="KHS49456.1"/>
    <property type="molecule type" value="Genomic_DNA"/>
</dbReference>
<dbReference type="PATRIC" id="fig|48936.3.peg.162"/>
<dbReference type="RefSeq" id="WP_022678018.1">
    <property type="nucleotide sequence ID" value="NZ_JRVC01000001.1"/>
</dbReference>
<dbReference type="AlphaFoldDB" id="A0A0B9AG91"/>
<evidence type="ECO:0000313" key="2">
    <source>
        <dbReference type="EMBL" id="KHS49678.1"/>
    </source>
</evidence>
<evidence type="ECO:0000313" key="1">
    <source>
        <dbReference type="EMBL" id="KHS49456.1"/>
    </source>
</evidence>
<evidence type="ECO:0000313" key="3">
    <source>
        <dbReference type="Proteomes" id="UP000031338"/>
    </source>
</evidence>
<proteinExistence type="predicted"/>
<dbReference type="Proteomes" id="UP000031338">
    <property type="component" value="Unassembled WGS sequence"/>
</dbReference>
<dbReference type="EMBL" id="JRVC01000001">
    <property type="protein sequence ID" value="KHS49678.1"/>
    <property type="molecule type" value="Genomic_DNA"/>
</dbReference>
<accession>A0A0B9AG91</accession>
<organism evidence="2 3">
    <name type="scientific">Novosphingobium subterraneum</name>
    <dbReference type="NCBI Taxonomy" id="48936"/>
    <lineage>
        <taxon>Bacteria</taxon>
        <taxon>Pseudomonadati</taxon>
        <taxon>Pseudomonadota</taxon>
        <taxon>Alphaproteobacteria</taxon>
        <taxon>Sphingomonadales</taxon>
        <taxon>Sphingomonadaceae</taxon>
        <taxon>Novosphingobium</taxon>
    </lineage>
</organism>
<reference evidence="2 3" key="1">
    <citation type="submission" date="2014-10" db="EMBL/GenBank/DDBJ databases">
        <title>Draft genome sequence of Novosphingobium subterraneum DSM 12447.</title>
        <authorList>
            <person name="Gan H.M."/>
            <person name="Gan H.Y."/>
            <person name="Savka M.A."/>
        </authorList>
    </citation>
    <scope>NUCLEOTIDE SEQUENCE [LARGE SCALE GENOMIC DNA]</scope>
    <source>
        <strain evidence="2 3">DSM 12447</strain>
    </source>
</reference>
<gene>
    <name evidence="1" type="ORF">NJ75_00159</name>
    <name evidence="2" type="ORF">NJ75_00381</name>
</gene>